<dbReference type="InterPro" id="IPR041561">
    <property type="entry name" value="PglD_N"/>
</dbReference>
<feature type="binding site" evidence="4">
    <location>
        <position position="76"/>
    </location>
    <ligand>
        <name>substrate</name>
    </ligand>
</feature>
<evidence type="ECO:0000256" key="1">
    <source>
        <dbReference type="ARBA" id="ARBA00022679"/>
    </source>
</evidence>
<keyword evidence="1 6" id="KW-0808">Transferase</keyword>
<reference evidence="6 7" key="1">
    <citation type="submission" date="2019-07" db="EMBL/GenBank/DDBJ databases">
        <title>Whole genome shotgun sequence of Cellulomonas aerilata NBRC 106308.</title>
        <authorList>
            <person name="Hosoyama A."/>
            <person name="Uohara A."/>
            <person name="Ohji S."/>
            <person name="Ichikawa N."/>
        </authorList>
    </citation>
    <scope>NUCLEOTIDE SEQUENCE [LARGE SCALE GENOMIC DNA]</scope>
    <source>
        <strain evidence="6 7">NBRC 106308</strain>
    </source>
</reference>
<dbReference type="AlphaFoldDB" id="A0A512DAQ2"/>
<evidence type="ECO:0000313" key="6">
    <source>
        <dbReference type="EMBL" id="GEO33320.1"/>
    </source>
</evidence>
<dbReference type="InterPro" id="IPR018357">
    <property type="entry name" value="Hexapep_transf_CS"/>
</dbReference>
<dbReference type="PANTHER" id="PTHR43300">
    <property type="entry name" value="ACETYLTRANSFERASE"/>
    <property type="match status" value="1"/>
</dbReference>
<sequence length="233" mass="23567">MTACGASAPRPLVLVGASGLAREVLAVVRRHGPHGVVGVVDDAPATHGGDVDGVPVLGGLDALESWPDAGVVVCVGRGADRAALVDRLERRGVTGRRYATVLHPSVEVPPGCTVDAGSVLLAGVVLTSDVSVGRHVVVMPNVTLTHDDRVRDFATLAAGVSLGGGVEVGPRAYLGMNASVRERVRVGADATLGMGAALLTDLPDGETWAGVPARPLGRAHAAAAAAHERTVHP</sequence>
<organism evidence="6 7">
    <name type="scientific">Cellulomonas aerilata</name>
    <dbReference type="NCBI Taxonomy" id="515326"/>
    <lineage>
        <taxon>Bacteria</taxon>
        <taxon>Bacillati</taxon>
        <taxon>Actinomycetota</taxon>
        <taxon>Actinomycetes</taxon>
        <taxon>Micrococcales</taxon>
        <taxon>Cellulomonadaceae</taxon>
        <taxon>Cellulomonas</taxon>
    </lineage>
</organism>
<dbReference type="Proteomes" id="UP000321181">
    <property type="component" value="Unassembled WGS sequence"/>
</dbReference>
<dbReference type="PROSITE" id="PS00101">
    <property type="entry name" value="HEXAPEP_TRANSFERASES"/>
    <property type="match status" value="1"/>
</dbReference>
<evidence type="ECO:0000256" key="4">
    <source>
        <dbReference type="PIRSR" id="PIRSR620019-2"/>
    </source>
</evidence>
<name>A0A512DAQ2_9CELL</name>
<feature type="site" description="Increases basicity of active site His" evidence="3">
    <location>
        <position position="147"/>
    </location>
</feature>
<dbReference type="Gene3D" id="2.160.10.10">
    <property type="entry name" value="Hexapeptide repeat proteins"/>
    <property type="match status" value="1"/>
</dbReference>
<dbReference type="CDD" id="cd03360">
    <property type="entry name" value="LbH_AT_putative"/>
    <property type="match status" value="1"/>
</dbReference>
<dbReference type="GO" id="GO:0016740">
    <property type="term" value="F:transferase activity"/>
    <property type="evidence" value="ECO:0007669"/>
    <property type="project" value="UniProtKB-KW"/>
</dbReference>
<accession>A0A512DAQ2</accession>
<dbReference type="NCBIfam" id="TIGR03570">
    <property type="entry name" value="NeuD_NnaD"/>
    <property type="match status" value="1"/>
</dbReference>
<feature type="active site" description="Proton acceptor" evidence="3">
    <location>
        <position position="146"/>
    </location>
</feature>
<dbReference type="Pfam" id="PF17836">
    <property type="entry name" value="PglD_N"/>
    <property type="match status" value="1"/>
</dbReference>
<gene>
    <name evidence="6" type="ORF">CAE01nite_10450</name>
</gene>
<feature type="domain" description="PglD N-terminal" evidence="5">
    <location>
        <begin position="12"/>
        <end position="88"/>
    </location>
</feature>
<comment type="caution">
    <text evidence="6">The sequence shown here is derived from an EMBL/GenBank/DDBJ whole genome shotgun (WGS) entry which is preliminary data.</text>
</comment>
<dbReference type="InterPro" id="IPR020019">
    <property type="entry name" value="AcTrfase_PglD-like"/>
</dbReference>
<dbReference type="InterPro" id="IPR011004">
    <property type="entry name" value="Trimer_LpxA-like_sf"/>
</dbReference>
<dbReference type="InterPro" id="IPR050179">
    <property type="entry name" value="Trans_hexapeptide_repeat"/>
</dbReference>
<keyword evidence="2" id="KW-0677">Repeat</keyword>
<dbReference type="EMBL" id="BJYY01000007">
    <property type="protein sequence ID" value="GEO33320.1"/>
    <property type="molecule type" value="Genomic_DNA"/>
</dbReference>
<proteinExistence type="predicted"/>
<dbReference type="SUPFAM" id="SSF51161">
    <property type="entry name" value="Trimeric LpxA-like enzymes"/>
    <property type="match status" value="1"/>
</dbReference>
<dbReference type="PANTHER" id="PTHR43300:SF7">
    <property type="entry name" value="UDP-N-ACETYLBACILLOSAMINE N-ACETYLTRANSFERASE"/>
    <property type="match status" value="1"/>
</dbReference>
<evidence type="ECO:0000259" key="5">
    <source>
        <dbReference type="Pfam" id="PF17836"/>
    </source>
</evidence>
<dbReference type="Gene3D" id="3.40.50.20">
    <property type="match status" value="1"/>
</dbReference>
<evidence type="ECO:0000256" key="3">
    <source>
        <dbReference type="PIRSR" id="PIRSR620019-1"/>
    </source>
</evidence>
<evidence type="ECO:0000313" key="7">
    <source>
        <dbReference type="Proteomes" id="UP000321181"/>
    </source>
</evidence>
<dbReference type="OrthoDB" id="3697257at2"/>
<protein>
    <submittedName>
        <fullName evidence="6">Acetyltransferase</fullName>
    </submittedName>
</protein>
<dbReference type="RefSeq" id="WP_146901014.1">
    <property type="nucleotide sequence ID" value="NZ_BAAARM010000002.1"/>
</dbReference>
<keyword evidence="7" id="KW-1185">Reference proteome</keyword>
<evidence type="ECO:0000256" key="2">
    <source>
        <dbReference type="ARBA" id="ARBA00022737"/>
    </source>
</evidence>